<feature type="domain" description="F-box" evidence="2">
    <location>
        <begin position="34"/>
        <end position="81"/>
    </location>
</feature>
<reference evidence="3" key="1">
    <citation type="journal article" date="2020" name="Stud. Mycol.">
        <title>101 Dothideomycetes genomes: a test case for predicting lifestyles and emergence of pathogens.</title>
        <authorList>
            <person name="Haridas S."/>
            <person name="Albert R."/>
            <person name="Binder M."/>
            <person name="Bloem J."/>
            <person name="Labutti K."/>
            <person name="Salamov A."/>
            <person name="Andreopoulos B."/>
            <person name="Baker S."/>
            <person name="Barry K."/>
            <person name="Bills G."/>
            <person name="Bluhm B."/>
            <person name="Cannon C."/>
            <person name="Castanera R."/>
            <person name="Culley D."/>
            <person name="Daum C."/>
            <person name="Ezra D."/>
            <person name="Gonzalez J."/>
            <person name="Henrissat B."/>
            <person name="Kuo A."/>
            <person name="Liang C."/>
            <person name="Lipzen A."/>
            <person name="Lutzoni F."/>
            <person name="Magnuson J."/>
            <person name="Mondo S."/>
            <person name="Nolan M."/>
            <person name="Ohm R."/>
            <person name="Pangilinan J."/>
            <person name="Park H.-J."/>
            <person name="Ramirez L."/>
            <person name="Alfaro M."/>
            <person name="Sun H."/>
            <person name="Tritt A."/>
            <person name="Yoshinaga Y."/>
            <person name="Zwiers L.-H."/>
            <person name="Turgeon B."/>
            <person name="Goodwin S."/>
            <person name="Spatafora J."/>
            <person name="Crous P."/>
            <person name="Grigoriev I."/>
        </authorList>
    </citation>
    <scope>NUCLEOTIDE SEQUENCE</scope>
    <source>
        <strain evidence="3">CBS 122368</strain>
    </source>
</reference>
<name>A0A6A6IQ34_9PLEO</name>
<dbReference type="Gene3D" id="1.20.1280.50">
    <property type="match status" value="1"/>
</dbReference>
<feature type="compositionally biased region" description="Basic residues" evidence="1">
    <location>
        <begin position="540"/>
        <end position="553"/>
    </location>
</feature>
<dbReference type="AlphaFoldDB" id="A0A6A6IQ34"/>
<feature type="compositionally biased region" description="Polar residues" evidence="1">
    <location>
        <begin position="554"/>
        <end position="563"/>
    </location>
</feature>
<feature type="region of interest" description="Disordered" evidence="1">
    <location>
        <begin position="478"/>
        <end position="501"/>
    </location>
</feature>
<dbReference type="Proteomes" id="UP000800094">
    <property type="component" value="Unassembled WGS sequence"/>
</dbReference>
<dbReference type="CDD" id="cd09917">
    <property type="entry name" value="F-box_SF"/>
    <property type="match status" value="1"/>
</dbReference>
<dbReference type="InterPro" id="IPR001810">
    <property type="entry name" value="F-box_dom"/>
</dbReference>
<accession>A0A6A6IQ34</accession>
<evidence type="ECO:0000313" key="4">
    <source>
        <dbReference type="Proteomes" id="UP000800094"/>
    </source>
</evidence>
<keyword evidence="4" id="KW-1185">Reference proteome</keyword>
<dbReference type="GeneID" id="54585272"/>
<feature type="compositionally biased region" description="Polar residues" evidence="1">
    <location>
        <begin position="478"/>
        <end position="500"/>
    </location>
</feature>
<evidence type="ECO:0000259" key="2">
    <source>
        <dbReference type="PROSITE" id="PS50181"/>
    </source>
</evidence>
<dbReference type="SUPFAM" id="SSF81383">
    <property type="entry name" value="F-box domain"/>
    <property type="match status" value="1"/>
</dbReference>
<dbReference type="OrthoDB" id="3768945at2759"/>
<dbReference type="SMART" id="SM00256">
    <property type="entry name" value="FBOX"/>
    <property type="match status" value="1"/>
</dbReference>
<evidence type="ECO:0000256" key="1">
    <source>
        <dbReference type="SAM" id="MobiDB-lite"/>
    </source>
</evidence>
<dbReference type="RefSeq" id="XP_033686607.1">
    <property type="nucleotide sequence ID" value="XM_033831942.1"/>
</dbReference>
<proteinExistence type="predicted"/>
<sequence>MARQASEAAPPETRTCHSLWYLDYYDVPHHLKPPPRIFELPDELLLSIVSNLSKNSDLCRLSLVSRKLRDIAQEALVKEAILPENGIRKFLDVLCSRSDLAFKIKSVDLGDYQSGGSPGKIFDLDRDNLFRKCRRLVDSINGAGHFSKILKAIGKGDDTFWTTNRQYFLDVLVAVAPNLRELTLELPGMSALQVLRILTAQDDSEPQTLVSPFQGPALQLLRERLRVLTISEMSAWKGLRVHNVTFRGLSQLARLTLPLNTLISPEIDPPDAVEALPPNIERLQIRPCNRHILRWLLKFGDSYVDRRFPKLRRIELFFKSCLRTSLLLVDQGRGVLKLFHELVQLMSRAGLTITAYSGKDGNRNGLLEELDAWSHLSEFETWLAATKGQQFSAAVARFEDGVPRRRTKEETRLFLRGHRPPANLRTSCEFKPKISLEGIPSLKFDKDMEPATDKATCSLDDQAWKKICSFYDIKEMNNSTSSKPGQTQATDESEKSTNSLPPVAALFPSQIEPCLGSQFNANEWLGVTFFTASKPAPKWSSKRPKQARGRISKTSKVPDQRSPTPRPRRLKEVG</sequence>
<organism evidence="3 4">
    <name type="scientific">Trematosphaeria pertusa</name>
    <dbReference type="NCBI Taxonomy" id="390896"/>
    <lineage>
        <taxon>Eukaryota</taxon>
        <taxon>Fungi</taxon>
        <taxon>Dikarya</taxon>
        <taxon>Ascomycota</taxon>
        <taxon>Pezizomycotina</taxon>
        <taxon>Dothideomycetes</taxon>
        <taxon>Pleosporomycetidae</taxon>
        <taxon>Pleosporales</taxon>
        <taxon>Massarineae</taxon>
        <taxon>Trematosphaeriaceae</taxon>
        <taxon>Trematosphaeria</taxon>
    </lineage>
</organism>
<evidence type="ECO:0000313" key="3">
    <source>
        <dbReference type="EMBL" id="KAF2251603.1"/>
    </source>
</evidence>
<dbReference type="EMBL" id="ML987192">
    <property type="protein sequence ID" value="KAF2251603.1"/>
    <property type="molecule type" value="Genomic_DNA"/>
</dbReference>
<protein>
    <recommendedName>
        <fullName evidence="2">F-box domain-containing protein</fullName>
    </recommendedName>
</protein>
<feature type="region of interest" description="Disordered" evidence="1">
    <location>
        <begin position="534"/>
        <end position="574"/>
    </location>
</feature>
<gene>
    <name evidence="3" type="ORF">BU26DRAFT_548447</name>
</gene>
<dbReference type="Pfam" id="PF12937">
    <property type="entry name" value="F-box-like"/>
    <property type="match status" value="1"/>
</dbReference>
<dbReference type="InterPro" id="IPR036047">
    <property type="entry name" value="F-box-like_dom_sf"/>
</dbReference>
<dbReference type="PROSITE" id="PS50181">
    <property type="entry name" value="FBOX"/>
    <property type="match status" value="1"/>
</dbReference>